<dbReference type="Proteomes" id="UP000033452">
    <property type="component" value="Unassembled WGS sequence"/>
</dbReference>
<comment type="caution">
    <text evidence="1">The sequence shown here is derived from an EMBL/GenBank/DDBJ whole genome shotgun (WGS) entry which is preliminary data.</text>
</comment>
<sequence length="197" mass="22170">MFKFKKEIGWSEVIAFWALILSGLAYKTSLDANKPFIVHGSGLIKYVEINGEQCSYVLSVPVTFQNSGKEAVTLRQLRLDDSFPLISFVNHSEKDLEVELPYKVYMSDSSIGSIPFAWLEQVQRLPEFEASYKQIGELIRPSDSLSFYLVIVIDSKPELVNYKDLSAYLTLNARFSNDQVIPLNAAVELESIGAKCS</sequence>
<dbReference type="AlphaFoldDB" id="A0A0F4QGU8"/>
<evidence type="ECO:0000313" key="2">
    <source>
        <dbReference type="Proteomes" id="UP000033452"/>
    </source>
</evidence>
<dbReference type="EMBL" id="JXYA01000059">
    <property type="protein sequence ID" value="KJZ05907.1"/>
    <property type="molecule type" value="Genomic_DNA"/>
</dbReference>
<gene>
    <name evidence="1" type="ORF">TW77_21320</name>
</gene>
<accession>A0A0F4QGU8</accession>
<evidence type="ECO:0000313" key="1">
    <source>
        <dbReference type="EMBL" id="KJZ05907.1"/>
    </source>
</evidence>
<protein>
    <submittedName>
        <fullName evidence="1">Uncharacterized protein</fullName>
    </submittedName>
</protein>
<organism evidence="1 2">
    <name type="scientific">Pseudoalteromonas rubra</name>
    <dbReference type="NCBI Taxonomy" id="43658"/>
    <lineage>
        <taxon>Bacteria</taxon>
        <taxon>Pseudomonadati</taxon>
        <taxon>Pseudomonadota</taxon>
        <taxon>Gammaproteobacteria</taxon>
        <taxon>Alteromonadales</taxon>
        <taxon>Pseudoalteromonadaceae</taxon>
        <taxon>Pseudoalteromonas</taxon>
    </lineage>
</organism>
<proteinExistence type="predicted"/>
<name>A0A0F4QGU8_9GAMM</name>
<dbReference type="OrthoDB" id="9975906at2"/>
<keyword evidence="2" id="KW-1185">Reference proteome</keyword>
<dbReference type="RefSeq" id="WP_046006976.1">
    <property type="nucleotide sequence ID" value="NZ_JXYA01000059.1"/>
</dbReference>
<dbReference type="PATRIC" id="fig|43658.5.peg.4495"/>
<reference evidence="1 2" key="1">
    <citation type="journal article" date="2015" name="BMC Genomics">
        <title>Genome mining reveals unlocked bioactive potential of marine Gram-negative bacteria.</title>
        <authorList>
            <person name="Machado H."/>
            <person name="Sonnenschein E.C."/>
            <person name="Melchiorsen J."/>
            <person name="Gram L."/>
        </authorList>
    </citation>
    <scope>NUCLEOTIDE SEQUENCE [LARGE SCALE GENOMIC DNA]</scope>
    <source>
        <strain evidence="1 2">S2471</strain>
    </source>
</reference>